<keyword evidence="2" id="KW-0812">Transmembrane</keyword>
<comment type="caution">
    <text evidence="4">The sequence shown here is derived from an EMBL/GenBank/DDBJ whole genome shotgun (WGS) entry which is preliminary data.</text>
</comment>
<keyword evidence="5" id="KW-1185">Reference proteome</keyword>
<feature type="region of interest" description="Disordered" evidence="1">
    <location>
        <begin position="1"/>
        <end position="76"/>
    </location>
</feature>
<protein>
    <recommendedName>
        <fullName evidence="3">Phage shock protein PspC N-terminal domain-containing protein</fullName>
    </recommendedName>
</protein>
<feature type="compositionally biased region" description="Pro residues" evidence="1">
    <location>
        <begin position="8"/>
        <end position="32"/>
    </location>
</feature>
<feature type="transmembrane region" description="Helical" evidence="2">
    <location>
        <begin position="104"/>
        <end position="129"/>
    </location>
</feature>
<dbReference type="Proteomes" id="UP000662200">
    <property type="component" value="Unassembled WGS sequence"/>
</dbReference>
<keyword evidence="2" id="KW-1133">Transmembrane helix</keyword>
<dbReference type="AlphaFoldDB" id="A0A8J3FGW0"/>
<feature type="transmembrane region" description="Helical" evidence="2">
    <location>
        <begin position="344"/>
        <end position="365"/>
    </location>
</feature>
<dbReference type="RefSeq" id="WP_189112896.1">
    <property type="nucleotide sequence ID" value="NZ_BMQC01000002.1"/>
</dbReference>
<evidence type="ECO:0000256" key="1">
    <source>
        <dbReference type="SAM" id="MobiDB-lite"/>
    </source>
</evidence>
<gene>
    <name evidence="4" type="ORF">GCM10010124_09150</name>
</gene>
<evidence type="ECO:0000259" key="3">
    <source>
        <dbReference type="Pfam" id="PF04024"/>
    </source>
</evidence>
<reference evidence="4" key="1">
    <citation type="journal article" date="2014" name="Int. J. Syst. Evol. Microbiol.">
        <title>Complete genome sequence of Corynebacterium casei LMG S-19264T (=DSM 44701T), isolated from a smear-ripened cheese.</title>
        <authorList>
            <consortium name="US DOE Joint Genome Institute (JGI-PGF)"/>
            <person name="Walter F."/>
            <person name="Albersmeier A."/>
            <person name="Kalinowski J."/>
            <person name="Ruckert C."/>
        </authorList>
    </citation>
    <scope>NUCLEOTIDE SEQUENCE</scope>
    <source>
        <strain evidence="4">JCM 3091</strain>
    </source>
</reference>
<feature type="transmembrane region" description="Helical" evidence="2">
    <location>
        <begin position="320"/>
        <end position="339"/>
    </location>
</feature>
<feature type="domain" description="Phage shock protein PspC N-terminal" evidence="3">
    <location>
        <begin position="78"/>
        <end position="133"/>
    </location>
</feature>
<dbReference type="InterPro" id="IPR007168">
    <property type="entry name" value="Phageshock_PspC_N"/>
</dbReference>
<organism evidence="4 5">
    <name type="scientific">Pilimelia terevasa</name>
    <dbReference type="NCBI Taxonomy" id="53372"/>
    <lineage>
        <taxon>Bacteria</taxon>
        <taxon>Bacillati</taxon>
        <taxon>Actinomycetota</taxon>
        <taxon>Actinomycetes</taxon>
        <taxon>Micromonosporales</taxon>
        <taxon>Micromonosporaceae</taxon>
        <taxon>Pilimelia</taxon>
    </lineage>
</organism>
<evidence type="ECO:0000313" key="4">
    <source>
        <dbReference type="EMBL" id="GGK18715.1"/>
    </source>
</evidence>
<feature type="region of interest" description="Disordered" evidence="1">
    <location>
        <begin position="259"/>
        <end position="285"/>
    </location>
</feature>
<keyword evidence="2" id="KW-0472">Membrane</keyword>
<dbReference type="EMBL" id="BMQC01000002">
    <property type="protein sequence ID" value="GGK18715.1"/>
    <property type="molecule type" value="Genomic_DNA"/>
</dbReference>
<dbReference type="Pfam" id="PF04024">
    <property type="entry name" value="PspC"/>
    <property type="match status" value="1"/>
</dbReference>
<sequence length="483" mass="48673">MDENPADRPSPPPPPGTPRTAPPPADDSPAPPDGSQVPPDGSQMPPDGSQVPPEGSQVPPPGAAYGGPTRPGPLFRHGLVRPVQGRYLAGVCAGIARTTRTDPVLWRVLLAVLGLFGVGIAVYLVLWLVSPAEGDTGSPVDALIDRGESSTPAGVTVAVAVGAFIAVGVTMGNGGGALVLGVAVVLGIALLANRGTGRTGLSRLGFAPGTAPSFFGPVRAAAAAPAPAGPVWSAAPPAYAPPAPAAGYPSPPAPPYGPPFAPHGPWGGPPAPPAPAPPAPPKPRRERSALGLITFSLMLLALAGVGVADLTGAGRITGGTYVATALGVVGLGLLVGTWFGRARLLIPLGLLLSVALGGIAGASHVEPEPVTWTPQSVATLSPRYEHRFGDATLDLRQINFAGRQTPVEATVKFGVMRILVPTTVILRTTSQVQAGRISILGDVQQGDWDSAPADQTYPATTGPGTGTLHLTLTARAGNLEVVR</sequence>
<evidence type="ECO:0000313" key="5">
    <source>
        <dbReference type="Proteomes" id="UP000662200"/>
    </source>
</evidence>
<evidence type="ECO:0000256" key="2">
    <source>
        <dbReference type="SAM" id="Phobius"/>
    </source>
</evidence>
<proteinExistence type="predicted"/>
<accession>A0A8J3FGW0</accession>
<feature type="transmembrane region" description="Helical" evidence="2">
    <location>
        <begin position="289"/>
        <end position="308"/>
    </location>
</feature>
<feature type="compositionally biased region" description="Pro residues" evidence="1">
    <location>
        <begin position="259"/>
        <end position="281"/>
    </location>
</feature>
<feature type="transmembrane region" description="Helical" evidence="2">
    <location>
        <begin position="175"/>
        <end position="193"/>
    </location>
</feature>
<reference evidence="4" key="2">
    <citation type="submission" date="2020-09" db="EMBL/GenBank/DDBJ databases">
        <authorList>
            <person name="Sun Q."/>
            <person name="Ohkuma M."/>
        </authorList>
    </citation>
    <scope>NUCLEOTIDE SEQUENCE</scope>
    <source>
        <strain evidence="4">JCM 3091</strain>
    </source>
</reference>
<name>A0A8J3FGW0_9ACTN</name>